<evidence type="ECO:0000259" key="5">
    <source>
        <dbReference type="PROSITE" id="PS51123"/>
    </source>
</evidence>
<dbReference type="GO" id="GO:0009279">
    <property type="term" value="C:cell outer membrane"/>
    <property type="evidence" value="ECO:0007669"/>
    <property type="project" value="UniProtKB-SubCell"/>
</dbReference>
<dbReference type="EMBL" id="CP028339">
    <property type="protein sequence ID" value="AVR88788.1"/>
    <property type="molecule type" value="Genomic_DNA"/>
</dbReference>
<gene>
    <name evidence="6" type="ORF">Tharo_1881</name>
</gene>
<dbReference type="PRINTS" id="PR01022">
    <property type="entry name" value="OUTRMMBRANEA"/>
</dbReference>
<dbReference type="InterPro" id="IPR006664">
    <property type="entry name" value="OMP_bac"/>
</dbReference>
<keyword evidence="7" id="KW-1185">Reference proteome</keyword>
<organism evidence="6 7">
    <name type="scientific">Thauera aromatica K172</name>
    <dbReference type="NCBI Taxonomy" id="44139"/>
    <lineage>
        <taxon>Bacteria</taxon>
        <taxon>Pseudomonadati</taxon>
        <taxon>Pseudomonadota</taxon>
        <taxon>Betaproteobacteria</taxon>
        <taxon>Rhodocyclales</taxon>
        <taxon>Zoogloeaceae</taxon>
        <taxon>Thauera</taxon>
    </lineage>
</organism>
<keyword evidence="2 4" id="KW-0472">Membrane</keyword>
<dbReference type="KEGG" id="tak:Tharo_1881"/>
<dbReference type="PANTHER" id="PTHR30329:SF21">
    <property type="entry name" value="LIPOPROTEIN YIAD-RELATED"/>
    <property type="match status" value="1"/>
</dbReference>
<evidence type="ECO:0000256" key="4">
    <source>
        <dbReference type="PROSITE-ProRule" id="PRU00473"/>
    </source>
</evidence>
<evidence type="ECO:0000313" key="7">
    <source>
        <dbReference type="Proteomes" id="UP000241885"/>
    </source>
</evidence>
<dbReference type="InterPro" id="IPR002368">
    <property type="entry name" value="OmpA"/>
</dbReference>
<dbReference type="InterPro" id="IPR006690">
    <property type="entry name" value="OMPA-like_CS"/>
</dbReference>
<dbReference type="CDD" id="cd07185">
    <property type="entry name" value="OmpA_C-like"/>
    <property type="match status" value="1"/>
</dbReference>
<evidence type="ECO:0000256" key="3">
    <source>
        <dbReference type="ARBA" id="ARBA00023237"/>
    </source>
</evidence>
<comment type="subcellular location">
    <subcellularLocation>
        <location evidence="1">Cell outer membrane</location>
    </subcellularLocation>
</comment>
<dbReference type="PROSITE" id="PS51123">
    <property type="entry name" value="OMPA_2"/>
    <property type="match status" value="1"/>
</dbReference>
<dbReference type="InterPro" id="IPR050330">
    <property type="entry name" value="Bact_OuterMem_StrucFunc"/>
</dbReference>
<dbReference type="GO" id="GO:0015288">
    <property type="term" value="F:porin activity"/>
    <property type="evidence" value="ECO:0007669"/>
    <property type="project" value="InterPro"/>
</dbReference>
<dbReference type="InterPro" id="IPR006665">
    <property type="entry name" value="OmpA-like"/>
</dbReference>
<dbReference type="SUPFAM" id="SSF103088">
    <property type="entry name" value="OmpA-like"/>
    <property type="match status" value="1"/>
</dbReference>
<dbReference type="InterPro" id="IPR036737">
    <property type="entry name" value="OmpA-like_sf"/>
</dbReference>
<dbReference type="Proteomes" id="UP000241885">
    <property type="component" value="Chromosome"/>
</dbReference>
<accession>A0A2R4BN78</accession>
<reference evidence="6 7" key="1">
    <citation type="submission" date="2018-03" db="EMBL/GenBank/DDBJ databases">
        <title>Complete genome sequence of Thauera aromatica, a model organism for studying aromatic compound degradation under denitrifying conditions.</title>
        <authorList>
            <person name="Lo H.-Y."/>
            <person name="Goris T."/>
            <person name="Boll M."/>
            <person name="Mueller J.A."/>
        </authorList>
    </citation>
    <scope>NUCLEOTIDE SEQUENCE [LARGE SCALE GENOMIC DNA]</scope>
    <source>
        <strain evidence="6 7">K172</strain>
    </source>
</reference>
<name>A0A2R4BN78_THAAR</name>
<evidence type="ECO:0000313" key="6">
    <source>
        <dbReference type="EMBL" id="AVR88788.1"/>
    </source>
</evidence>
<dbReference type="PRINTS" id="PR01021">
    <property type="entry name" value="OMPADOMAIN"/>
</dbReference>
<sequence>MRFQCGKLKLLIELDSYGSSGMEMASRLPSSSRFSGNSGDSPYKEETMIKQSKKQMLMLAAITSIGLSAPGAFAQVKDVVVDGKGEIPYVIDARNVVARSGAGLCWRTGYWSPAAASTAMAGEFPAGCACDSDIVAKDKCVAPVAAAPAPKAAPKPTADKIKLSADALFDFDKAVLKPEGKTKLNELATKAKSLKLEVILAVGHTDRIGSDAYNQRLSERRAAAVKTYLVSQGVDANRIYTEGKGETQPVTGKQCDSVRGRAAQISCLQPDRRVEVEVIGSK</sequence>
<proteinExistence type="predicted"/>
<protein>
    <submittedName>
        <fullName evidence="6">Outer membrane protein A</fullName>
    </submittedName>
</protein>
<dbReference type="Pfam" id="PF00691">
    <property type="entry name" value="OmpA"/>
    <property type="match status" value="1"/>
</dbReference>
<dbReference type="PANTHER" id="PTHR30329">
    <property type="entry name" value="STATOR ELEMENT OF FLAGELLAR MOTOR COMPLEX"/>
    <property type="match status" value="1"/>
</dbReference>
<keyword evidence="3" id="KW-0998">Cell outer membrane</keyword>
<dbReference type="PROSITE" id="PS01068">
    <property type="entry name" value="OMPA_1"/>
    <property type="match status" value="1"/>
</dbReference>
<dbReference type="AlphaFoldDB" id="A0A2R4BN78"/>
<dbReference type="Gene3D" id="3.30.1330.60">
    <property type="entry name" value="OmpA-like domain"/>
    <property type="match status" value="1"/>
</dbReference>
<feature type="domain" description="OmpA-like" evidence="5">
    <location>
        <begin position="156"/>
        <end position="282"/>
    </location>
</feature>
<evidence type="ECO:0000256" key="1">
    <source>
        <dbReference type="ARBA" id="ARBA00004442"/>
    </source>
</evidence>
<evidence type="ECO:0000256" key="2">
    <source>
        <dbReference type="ARBA" id="ARBA00023136"/>
    </source>
</evidence>